<proteinExistence type="predicted"/>
<dbReference type="KEGG" id="buo:BRPE64_CCDS07860"/>
<dbReference type="STRING" id="758793.BRPE64_CCDS07860"/>
<protein>
    <submittedName>
        <fullName evidence="1">Uncharacterized protein</fullName>
    </submittedName>
</protein>
<accession>R4WQL4</accession>
<reference evidence="1 2" key="1">
    <citation type="journal article" date="2013" name="Genome Announc.">
        <title>Complete Genome Sequence of Burkholderia sp. Strain RPE64, Bacterial Symbiont of the Bean Bug Riptortus pedestris.</title>
        <authorList>
            <person name="Shibata T.F."/>
            <person name="Maeda T."/>
            <person name="Nikoh N."/>
            <person name="Yamaguchi K."/>
            <person name="Oshima K."/>
            <person name="Hattori M."/>
            <person name="Nishiyama T."/>
            <person name="Hasebe M."/>
            <person name="Fukatsu T."/>
            <person name="Kikuchi Y."/>
            <person name="Shigenobu S."/>
        </authorList>
    </citation>
    <scope>NUCLEOTIDE SEQUENCE [LARGE SCALE GENOMIC DNA]</scope>
</reference>
<sequence>MLSGCASIIDGGEQQVTVVTASHAQPAPGQSCVLRNTRGMWTVVSPGTTKVRRADDALRVRCEAPGYAPRGTQVESGVNGMVFGNILIGGLVGYLIDRSSGAAFQYPEQIAIDMGEPVGGAMPVQSTWAATAPATYATYATYATNAPRAPVATPSSAVIQNLDGSAFVAGTRYIAPW</sequence>
<dbReference type="PATRIC" id="fig|758793.3.peg.5092"/>
<dbReference type="HOGENOM" id="CLU_131330_1_0_4"/>
<evidence type="ECO:0000313" key="1">
    <source>
        <dbReference type="EMBL" id="BAN26869.1"/>
    </source>
</evidence>
<dbReference type="AlphaFoldDB" id="R4WQL4"/>
<organism evidence="1 2">
    <name type="scientific">Caballeronia insecticola</name>
    <dbReference type="NCBI Taxonomy" id="758793"/>
    <lineage>
        <taxon>Bacteria</taxon>
        <taxon>Pseudomonadati</taxon>
        <taxon>Pseudomonadota</taxon>
        <taxon>Betaproteobacteria</taxon>
        <taxon>Burkholderiales</taxon>
        <taxon>Burkholderiaceae</taxon>
        <taxon>Caballeronia</taxon>
    </lineage>
</organism>
<evidence type="ECO:0000313" key="2">
    <source>
        <dbReference type="Proteomes" id="UP000013966"/>
    </source>
</evidence>
<dbReference type="Proteomes" id="UP000013966">
    <property type="component" value="Chromosome 3"/>
</dbReference>
<gene>
    <name evidence="1" type="ORF">BRPE64_CCDS07860</name>
</gene>
<name>R4WQL4_9BURK</name>
<dbReference type="EMBL" id="AP013060">
    <property type="protein sequence ID" value="BAN26869.1"/>
    <property type="molecule type" value="Genomic_DNA"/>
</dbReference>
<keyword evidence="2" id="KW-1185">Reference proteome</keyword>
<reference evidence="1 2" key="2">
    <citation type="journal article" date="2018" name="Int. J. Syst. Evol. Microbiol.">
        <title>Burkholderia insecticola sp. nov., a gut symbiotic bacterium of the bean bug Riptortus pedestris.</title>
        <authorList>
            <person name="Takeshita K."/>
            <person name="Tamaki H."/>
            <person name="Ohbayashi T."/>
            <person name="Meng X.-Y."/>
            <person name="Sone T."/>
            <person name="Mitani Y."/>
            <person name="Peeters C."/>
            <person name="Kikuchi Y."/>
            <person name="Vandamme P."/>
        </authorList>
    </citation>
    <scope>NUCLEOTIDE SEQUENCE [LARGE SCALE GENOMIC DNA]</scope>
    <source>
        <strain evidence="1">RPE64</strain>
    </source>
</reference>